<protein>
    <submittedName>
        <fullName evidence="3">DNA damage-induced apoptosis suppressor protein isoform X2</fullName>
    </submittedName>
</protein>
<organism evidence="2 3">
    <name type="scientific">Cottoperca gobio</name>
    <name type="common">Frogmouth</name>
    <name type="synonym">Aphritis gobio</name>
    <dbReference type="NCBI Taxonomy" id="56716"/>
    <lineage>
        <taxon>Eukaryota</taxon>
        <taxon>Metazoa</taxon>
        <taxon>Chordata</taxon>
        <taxon>Craniata</taxon>
        <taxon>Vertebrata</taxon>
        <taxon>Euteleostomi</taxon>
        <taxon>Actinopterygii</taxon>
        <taxon>Neopterygii</taxon>
        <taxon>Teleostei</taxon>
        <taxon>Neoteleostei</taxon>
        <taxon>Acanthomorphata</taxon>
        <taxon>Eupercaria</taxon>
        <taxon>Perciformes</taxon>
        <taxon>Notothenioidei</taxon>
        <taxon>Bovichtidae</taxon>
        <taxon>Cottoperca</taxon>
    </lineage>
</organism>
<dbReference type="PANTHER" id="PTHR35537:SF1">
    <property type="entry name" value="DNA DAMAGE-INDUCED APOPTOSIS SUPPRESSOR PROTEIN"/>
    <property type="match status" value="1"/>
</dbReference>
<dbReference type="InterPro" id="IPR012340">
    <property type="entry name" value="NA-bd_OB-fold"/>
</dbReference>
<dbReference type="CTD" id="220042"/>
<accession>A0A6J2PZ16</accession>
<dbReference type="GO" id="GO:0005737">
    <property type="term" value="C:cytoplasm"/>
    <property type="evidence" value="ECO:0007669"/>
    <property type="project" value="TreeGrafter"/>
</dbReference>
<gene>
    <name evidence="3" type="primary">ddias</name>
</gene>
<dbReference type="GO" id="GO:0005634">
    <property type="term" value="C:nucleus"/>
    <property type="evidence" value="ECO:0007669"/>
    <property type="project" value="TreeGrafter"/>
</dbReference>
<dbReference type="InterPro" id="IPR013955">
    <property type="entry name" value="Rep_factor-A_C"/>
</dbReference>
<evidence type="ECO:0000313" key="2">
    <source>
        <dbReference type="Proteomes" id="UP000504630"/>
    </source>
</evidence>
<keyword evidence="2" id="KW-1185">Reference proteome</keyword>
<reference evidence="3" key="1">
    <citation type="submission" date="2025-08" db="UniProtKB">
        <authorList>
            <consortium name="RefSeq"/>
        </authorList>
    </citation>
    <scope>IDENTIFICATION</scope>
</reference>
<dbReference type="PANTHER" id="PTHR35537">
    <property type="entry name" value="DNA DAMAGE-INDUCIBLE APOPTOSIS SUPPRESSOR PROTEIN DDIAS"/>
    <property type="match status" value="1"/>
</dbReference>
<dbReference type="RefSeq" id="XP_029290586.1">
    <property type="nucleotide sequence ID" value="XM_029434726.1"/>
</dbReference>
<dbReference type="Pfam" id="PF08646">
    <property type="entry name" value="Rep_fac-A_C"/>
    <property type="match status" value="1"/>
</dbReference>
<evidence type="ECO:0000259" key="1">
    <source>
        <dbReference type="Pfam" id="PF08646"/>
    </source>
</evidence>
<sequence length="195" mass="21760">MSVRRALVDCVVLSLHDACVFYPCCKGCFSRIDVEEQDTTRFRCLKCGYSCLREQVDYRYRLSLRVTRDRWIFGVTVFGACLNQFFGIHASGLQRLVENLDGASPRSTLLEKAVQDCFIGRHFIFGIKVTTTESGPWFGGHVANGSSSKVHYIASQMILPKATGLEGCTVVSYYRLLLQKAAEYELGSTDPGTTS</sequence>
<dbReference type="Proteomes" id="UP000504630">
    <property type="component" value="Chromosome 6"/>
</dbReference>
<dbReference type="AlphaFoldDB" id="A0A6J2PZ16"/>
<dbReference type="SUPFAM" id="SSF50249">
    <property type="entry name" value="Nucleic acid-binding proteins"/>
    <property type="match status" value="1"/>
</dbReference>
<dbReference type="GO" id="GO:1902230">
    <property type="term" value="P:negative regulation of intrinsic apoptotic signaling pathway in response to DNA damage"/>
    <property type="evidence" value="ECO:0007669"/>
    <property type="project" value="InterPro"/>
</dbReference>
<proteinExistence type="predicted"/>
<name>A0A6J2PZ16_COTGO</name>
<dbReference type="GeneID" id="115010225"/>
<evidence type="ECO:0000313" key="3">
    <source>
        <dbReference type="RefSeq" id="XP_029290586.1"/>
    </source>
</evidence>
<dbReference type="InterPro" id="IPR043522">
    <property type="entry name" value="DDIAS"/>
</dbReference>
<dbReference type="Gene3D" id="2.40.50.140">
    <property type="entry name" value="Nucleic acid-binding proteins"/>
    <property type="match status" value="1"/>
</dbReference>
<feature type="domain" description="Replication factor A C-terminal" evidence="1">
    <location>
        <begin position="8"/>
        <end position="129"/>
    </location>
</feature>